<evidence type="ECO:0000256" key="2">
    <source>
        <dbReference type="ARBA" id="ARBA00022692"/>
    </source>
</evidence>
<dbReference type="Proteomes" id="UP000245340">
    <property type="component" value="Unplaced"/>
</dbReference>
<evidence type="ECO:0000313" key="8">
    <source>
        <dbReference type="Proteomes" id="UP000245340"/>
    </source>
</evidence>
<name>A0A9B0H3I5_ODORO</name>
<dbReference type="GO" id="GO:0005886">
    <property type="term" value="C:plasma membrane"/>
    <property type="evidence" value="ECO:0007669"/>
    <property type="project" value="TreeGrafter"/>
</dbReference>
<evidence type="ECO:0000256" key="3">
    <source>
        <dbReference type="ARBA" id="ARBA00022989"/>
    </source>
</evidence>
<feature type="transmembrane region" description="Helical" evidence="6">
    <location>
        <begin position="120"/>
        <end position="139"/>
    </location>
</feature>
<evidence type="ECO:0000256" key="1">
    <source>
        <dbReference type="ARBA" id="ARBA00004167"/>
    </source>
</evidence>
<keyword evidence="4 6" id="KW-0472">Membrane</keyword>
<organism evidence="8 9">
    <name type="scientific">Odobenus rosmarus divergens</name>
    <name type="common">Pacific walrus</name>
    <dbReference type="NCBI Taxonomy" id="9708"/>
    <lineage>
        <taxon>Eukaryota</taxon>
        <taxon>Metazoa</taxon>
        <taxon>Chordata</taxon>
        <taxon>Craniata</taxon>
        <taxon>Vertebrata</taxon>
        <taxon>Euteleostomi</taxon>
        <taxon>Mammalia</taxon>
        <taxon>Eutheria</taxon>
        <taxon>Laurasiatheria</taxon>
        <taxon>Carnivora</taxon>
        <taxon>Caniformia</taxon>
        <taxon>Pinnipedia</taxon>
        <taxon>Odobenidae</taxon>
        <taxon>Odobenus</taxon>
    </lineage>
</organism>
<evidence type="ECO:0000256" key="6">
    <source>
        <dbReference type="SAM" id="Phobius"/>
    </source>
</evidence>
<accession>A0A9B0H3I5</accession>
<evidence type="ECO:0000256" key="4">
    <source>
        <dbReference type="ARBA" id="ARBA00023136"/>
    </source>
</evidence>
<feature type="domain" description="Ig-like" evidence="7">
    <location>
        <begin position="6"/>
        <end position="97"/>
    </location>
</feature>
<dbReference type="InterPro" id="IPR007110">
    <property type="entry name" value="Ig-like_dom"/>
</dbReference>
<feature type="transmembrane region" description="Helical" evidence="6">
    <location>
        <begin position="335"/>
        <end position="353"/>
    </location>
</feature>
<dbReference type="InterPro" id="IPR051036">
    <property type="entry name" value="SIGLEC"/>
</dbReference>
<feature type="region of interest" description="Disordered" evidence="5">
    <location>
        <begin position="161"/>
        <end position="183"/>
    </location>
</feature>
<dbReference type="RefSeq" id="XP_004410031.1">
    <property type="nucleotide sequence ID" value="XM_004409974.1"/>
</dbReference>
<dbReference type="InterPro" id="IPR036179">
    <property type="entry name" value="Ig-like_dom_sf"/>
</dbReference>
<keyword evidence="2 6" id="KW-0812">Transmembrane</keyword>
<proteinExistence type="predicted"/>
<dbReference type="AlphaFoldDB" id="A0A9B0H3I5"/>
<keyword evidence="8" id="KW-1185">Reference proteome</keyword>
<dbReference type="Gene3D" id="2.60.40.10">
    <property type="entry name" value="Immunoglobulins"/>
    <property type="match status" value="1"/>
</dbReference>
<dbReference type="PROSITE" id="PS50835">
    <property type="entry name" value="IG_LIKE"/>
    <property type="match status" value="1"/>
</dbReference>
<dbReference type="InterPro" id="IPR013783">
    <property type="entry name" value="Ig-like_fold"/>
</dbReference>
<reference evidence="9" key="1">
    <citation type="submission" date="2025-08" db="UniProtKB">
        <authorList>
            <consortium name="RefSeq"/>
        </authorList>
    </citation>
    <scope>IDENTIFICATION</scope>
</reference>
<keyword evidence="3 6" id="KW-1133">Transmembrane helix</keyword>
<dbReference type="SUPFAM" id="SSF48726">
    <property type="entry name" value="Immunoglobulin"/>
    <property type="match status" value="1"/>
</dbReference>
<dbReference type="PANTHER" id="PTHR12035:SF113">
    <property type="entry name" value="RIKEN CDNA 4931406B18 GENE"/>
    <property type="match status" value="1"/>
</dbReference>
<evidence type="ECO:0000259" key="7">
    <source>
        <dbReference type="PROSITE" id="PS50835"/>
    </source>
</evidence>
<evidence type="ECO:0000313" key="9">
    <source>
        <dbReference type="RefSeq" id="XP_004410031.1"/>
    </source>
</evidence>
<evidence type="ECO:0000256" key="5">
    <source>
        <dbReference type="SAM" id="MobiDB-lite"/>
    </source>
</evidence>
<sequence length="354" mass="38676">MAGPLPQLAPARLLYSSCSLEKTLQCSCSFHGIPTPSVQWWMGGTPVGVNNTDGSLQVTSTIIAPWANSTISLTEQPRMSTRLLCKGKNKNGTHALSILLIPRERSSPGKTFINGLIQGLVYGAIATALLFLCFTPLIMKYIRMKLSKKVAAVKATNNPKVRASQEAKMPLKPQEPEKSTVSPSSEKQILVVHRFHRNRSIHFVPDNEVNKPDTGPASMKLVVYTAPTRLLNSSCSLEKTLQCSCSFHGLPTPSMEWLLEGVPVSVNNTDKVLQVTSTISGAWNNSTISLIGEPDILMSLRCEGRNQYGIHAARIFLLPDKHSDSNVLVKGLTQGIVYGSIISTLFFFFLVLLT</sequence>
<comment type="subcellular location">
    <subcellularLocation>
        <location evidence="1">Membrane</location>
        <topology evidence="1">Single-pass membrane protein</topology>
    </subcellularLocation>
</comment>
<dbReference type="PANTHER" id="PTHR12035">
    <property type="entry name" value="SIALIC ACID BINDING IMMUNOGLOBULIN-LIKE LECTIN"/>
    <property type="match status" value="1"/>
</dbReference>
<dbReference type="GO" id="GO:0007155">
    <property type="term" value="P:cell adhesion"/>
    <property type="evidence" value="ECO:0007669"/>
    <property type="project" value="TreeGrafter"/>
</dbReference>
<protein>
    <submittedName>
        <fullName evidence="9">SIGLEC family-like protein 1</fullName>
    </submittedName>
</protein>
<dbReference type="GO" id="GO:0033691">
    <property type="term" value="F:sialic acid binding"/>
    <property type="evidence" value="ECO:0007669"/>
    <property type="project" value="TreeGrafter"/>
</dbReference>
<gene>
    <name evidence="9" type="primary">SIGLECL1</name>
</gene>